<organism evidence="8 9">
    <name type="scientific">Brunnivagina elsteri CCALA 953</name>
    <dbReference type="NCBI Taxonomy" id="987040"/>
    <lineage>
        <taxon>Bacteria</taxon>
        <taxon>Bacillati</taxon>
        <taxon>Cyanobacteriota</taxon>
        <taxon>Cyanophyceae</taxon>
        <taxon>Nostocales</taxon>
        <taxon>Calotrichaceae</taxon>
        <taxon>Brunnivagina</taxon>
    </lineage>
</organism>
<keyword evidence="9" id="KW-1185">Reference proteome</keyword>
<comment type="similarity">
    <text evidence="5">Belongs to the 2-oxoadipate dioxygenase/decarboxylase family.</text>
</comment>
<dbReference type="GO" id="GO:0051213">
    <property type="term" value="F:dioxygenase activity"/>
    <property type="evidence" value="ECO:0007669"/>
    <property type="project" value="UniProtKB-KW"/>
</dbReference>
<dbReference type="AlphaFoldDB" id="A0A2A2TI43"/>
<dbReference type="Gene3D" id="3.10.180.50">
    <property type="match status" value="1"/>
</dbReference>
<keyword evidence="4" id="KW-0408">Iron</keyword>
<evidence type="ECO:0000256" key="6">
    <source>
        <dbReference type="ARBA" id="ARBA00035023"/>
    </source>
</evidence>
<reference evidence="8 9" key="1">
    <citation type="submission" date="2017-08" db="EMBL/GenBank/DDBJ databases">
        <title>Draft genome sequence of filamentous cyanobacterium Calothrix elsteri CCALA 953.</title>
        <authorList>
            <person name="Gagunashvili A.N."/>
            <person name="Elster J."/>
            <person name="Andresson O.S."/>
        </authorList>
    </citation>
    <scope>NUCLEOTIDE SEQUENCE [LARGE SCALE GENOMIC DNA]</scope>
    <source>
        <strain evidence="8 9">CCALA 953</strain>
    </source>
</reference>
<protein>
    <recommendedName>
        <fullName evidence="6">2-oxoadipate dioxygenase/decarboxylase</fullName>
        <ecNumber evidence="6">1.13.11.93</ecNumber>
    </recommendedName>
    <alternativeName>
        <fullName evidence="7">2-hydroxyglutarate synthase</fullName>
    </alternativeName>
</protein>
<dbReference type="PANTHER" id="PTHR31136">
    <property type="entry name" value="DUF1338 DOMAIN-CONTAINING PROTEIN"/>
    <property type="match status" value="1"/>
</dbReference>
<comment type="cofactor">
    <cofactor evidence="1">
        <name>Fe(2+)</name>
        <dbReference type="ChEBI" id="CHEBI:29033"/>
    </cofactor>
</comment>
<keyword evidence="3" id="KW-0560">Oxidoreductase</keyword>
<evidence type="ECO:0000256" key="1">
    <source>
        <dbReference type="ARBA" id="ARBA00001954"/>
    </source>
</evidence>
<dbReference type="EMBL" id="NTFS01000144">
    <property type="protein sequence ID" value="PAX53402.1"/>
    <property type="molecule type" value="Genomic_DNA"/>
</dbReference>
<dbReference type="RefSeq" id="WP_095722303.1">
    <property type="nucleotide sequence ID" value="NZ_NTFS01000144.1"/>
</dbReference>
<dbReference type="Proteomes" id="UP000218238">
    <property type="component" value="Unassembled WGS sequence"/>
</dbReference>
<evidence type="ECO:0000256" key="4">
    <source>
        <dbReference type="ARBA" id="ARBA00023004"/>
    </source>
</evidence>
<keyword evidence="2" id="KW-0223">Dioxygenase</keyword>
<dbReference type="CDD" id="cd16350">
    <property type="entry name" value="VOC_like"/>
    <property type="match status" value="1"/>
</dbReference>
<evidence type="ECO:0000313" key="8">
    <source>
        <dbReference type="EMBL" id="PAX53402.1"/>
    </source>
</evidence>
<evidence type="ECO:0000256" key="5">
    <source>
        <dbReference type="ARBA" id="ARBA00035013"/>
    </source>
</evidence>
<dbReference type="SMART" id="SM01150">
    <property type="entry name" value="DUF1338"/>
    <property type="match status" value="1"/>
</dbReference>
<dbReference type="OrthoDB" id="506370at2"/>
<proteinExistence type="inferred from homology"/>
<sequence length="303" mass="34957">MKPENIQLFWDSLWQDYINRVKYAKIYQKMIINAGGTVSNDHIAFRSLRLNININKTQINLGIKLFEPILNRLGYEAAGEYFFPDTHLYACHYKHPEQEKYSLPKLFISELIVEELPDEIAAIIRKTVSNGNFDCFLQSSKDNFEIDNTNLILNAKETFTRHWQTPYYSDIQKVNQVSQYGAWILLHGYAANHFTADVNRQNTPKYPNIEITANGLADLGIPMKAEIEGSMNLGLRQTATHAVNEQVTVIDDSSGVEIQIPWTYAYYELAQRYVVEIEPGKQELFDAFLGDNARQLFEMTRLN</sequence>
<dbReference type="Pfam" id="PF07063">
    <property type="entry name" value="HGLS"/>
    <property type="match status" value="1"/>
</dbReference>
<evidence type="ECO:0000256" key="3">
    <source>
        <dbReference type="ARBA" id="ARBA00023002"/>
    </source>
</evidence>
<dbReference type="InterPro" id="IPR009770">
    <property type="entry name" value="HGLS"/>
</dbReference>
<gene>
    <name evidence="8" type="ORF">CK510_14110</name>
</gene>
<accession>A0A2A2TI43</accession>
<evidence type="ECO:0000313" key="9">
    <source>
        <dbReference type="Proteomes" id="UP000218238"/>
    </source>
</evidence>
<comment type="caution">
    <text evidence="8">The sequence shown here is derived from an EMBL/GenBank/DDBJ whole genome shotgun (WGS) entry which is preliminary data.</text>
</comment>
<dbReference type="PANTHER" id="PTHR31136:SF5">
    <property type="entry name" value="2-OXOADIPATE DIOXYGENASE_DECARBOXYLASE, CHLOROPLASTIC"/>
    <property type="match status" value="1"/>
</dbReference>
<name>A0A2A2TI43_9CYAN</name>
<evidence type="ECO:0000256" key="7">
    <source>
        <dbReference type="ARBA" id="ARBA00035045"/>
    </source>
</evidence>
<evidence type="ECO:0000256" key="2">
    <source>
        <dbReference type="ARBA" id="ARBA00022964"/>
    </source>
</evidence>
<dbReference type="EC" id="1.13.11.93" evidence="6"/>